<keyword evidence="2" id="KW-1185">Reference proteome</keyword>
<protein>
    <submittedName>
        <fullName evidence="1">Uncharacterized protein</fullName>
    </submittedName>
</protein>
<name>A0AA39VT84_ACESA</name>
<accession>A0AA39VT84</accession>
<gene>
    <name evidence="1" type="ORF">LWI29_018827</name>
</gene>
<organism evidence="1 2">
    <name type="scientific">Acer saccharum</name>
    <name type="common">Sugar maple</name>
    <dbReference type="NCBI Taxonomy" id="4024"/>
    <lineage>
        <taxon>Eukaryota</taxon>
        <taxon>Viridiplantae</taxon>
        <taxon>Streptophyta</taxon>
        <taxon>Embryophyta</taxon>
        <taxon>Tracheophyta</taxon>
        <taxon>Spermatophyta</taxon>
        <taxon>Magnoliopsida</taxon>
        <taxon>eudicotyledons</taxon>
        <taxon>Gunneridae</taxon>
        <taxon>Pentapetalae</taxon>
        <taxon>rosids</taxon>
        <taxon>malvids</taxon>
        <taxon>Sapindales</taxon>
        <taxon>Sapindaceae</taxon>
        <taxon>Hippocastanoideae</taxon>
        <taxon>Acereae</taxon>
        <taxon>Acer</taxon>
    </lineage>
</organism>
<dbReference type="AlphaFoldDB" id="A0AA39VT84"/>
<evidence type="ECO:0000313" key="2">
    <source>
        <dbReference type="Proteomes" id="UP001168877"/>
    </source>
</evidence>
<sequence>MMDQTATNTSNSVHEKTEASAFMAGVEGVAVKGDSTRFRSDRGGSTRDLVAAVTSLGVNRKKRMARQRRSSTFNLLAFASSSSSSSSSSHMPPSTTPTRVIQAKKASDQDVYSNLTLDSDTDMFLLHDYEINKSSSYCVNYPMMDDTGMSFIYDTTGTAFSNDSPLDFFGGSLTNQHSRFGSLENFGSVENLSLDDFY</sequence>
<dbReference type="EMBL" id="JAUESC010000381">
    <property type="protein sequence ID" value="KAK0589813.1"/>
    <property type="molecule type" value="Genomic_DNA"/>
</dbReference>
<reference evidence="1" key="1">
    <citation type="journal article" date="2022" name="Plant J.">
        <title>Strategies of tolerance reflected in two North American maple genomes.</title>
        <authorList>
            <person name="McEvoy S.L."/>
            <person name="Sezen U.U."/>
            <person name="Trouern-Trend A."/>
            <person name="McMahon S.M."/>
            <person name="Schaberg P.G."/>
            <person name="Yang J."/>
            <person name="Wegrzyn J.L."/>
            <person name="Swenson N.G."/>
        </authorList>
    </citation>
    <scope>NUCLEOTIDE SEQUENCE</scope>
    <source>
        <strain evidence="1">NS2018</strain>
    </source>
</reference>
<proteinExistence type="predicted"/>
<evidence type="ECO:0000313" key="1">
    <source>
        <dbReference type="EMBL" id="KAK0589813.1"/>
    </source>
</evidence>
<reference evidence="1" key="2">
    <citation type="submission" date="2023-06" db="EMBL/GenBank/DDBJ databases">
        <authorList>
            <person name="Swenson N.G."/>
            <person name="Wegrzyn J.L."/>
            <person name="Mcevoy S.L."/>
        </authorList>
    </citation>
    <scope>NUCLEOTIDE SEQUENCE</scope>
    <source>
        <strain evidence="1">NS2018</strain>
        <tissue evidence="1">Leaf</tissue>
    </source>
</reference>
<dbReference type="Proteomes" id="UP001168877">
    <property type="component" value="Unassembled WGS sequence"/>
</dbReference>
<comment type="caution">
    <text evidence="1">The sequence shown here is derived from an EMBL/GenBank/DDBJ whole genome shotgun (WGS) entry which is preliminary data.</text>
</comment>